<gene>
    <name evidence="2" type="primary">LOC105272343</name>
</gene>
<dbReference type="KEGG" id="fas:105272343"/>
<dbReference type="Proteomes" id="UP000694866">
    <property type="component" value="Unplaced"/>
</dbReference>
<dbReference type="GeneID" id="105272343"/>
<dbReference type="RefSeq" id="XP_011312742.1">
    <property type="nucleotide sequence ID" value="XM_011314440.1"/>
</dbReference>
<organism evidence="1 2">
    <name type="scientific">Fopius arisanus</name>
    <dbReference type="NCBI Taxonomy" id="64838"/>
    <lineage>
        <taxon>Eukaryota</taxon>
        <taxon>Metazoa</taxon>
        <taxon>Ecdysozoa</taxon>
        <taxon>Arthropoda</taxon>
        <taxon>Hexapoda</taxon>
        <taxon>Insecta</taxon>
        <taxon>Pterygota</taxon>
        <taxon>Neoptera</taxon>
        <taxon>Endopterygota</taxon>
        <taxon>Hymenoptera</taxon>
        <taxon>Apocrita</taxon>
        <taxon>Ichneumonoidea</taxon>
        <taxon>Braconidae</taxon>
        <taxon>Opiinae</taxon>
        <taxon>Fopius</taxon>
    </lineage>
</organism>
<name>A0A9R1TNZ2_9HYME</name>
<dbReference type="OrthoDB" id="8057024at2759"/>
<protein>
    <submittedName>
        <fullName evidence="2">Uncharacterized protein</fullName>
    </submittedName>
</protein>
<evidence type="ECO:0000313" key="2">
    <source>
        <dbReference type="RefSeq" id="XP_011312742.1"/>
    </source>
</evidence>
<proteinExistence type="predicted"/>
<keyword evidence="1" id="KW-1185">Reference proteome</keyword>
<accession>A0A9R1TNZ2</accession>
<dbReference type="InterPro" id="IPR008042">
    <property type="entry name" value="Retrotrans_Pao"/>
</dbReference>
<dbReference type="Pfam" id="PF05380">
    <property type="entry name" value="Peptidase_A17"/>
    <property type="match status" value="1"/>
</dbReference>
<evidence type="ECO:0000313" key="1">
    <source>
        <dbReference type="Proteomes" id="UP000694866"/>
    </source>
</evidence>
<dbReference type="PANTHER" id="PTHR47331">
    <property type="entry name" value="PHD-TYPE DOMAIN-CONTAINING PROTEIN"/>
    <property type="match status" value="1"/>
</dbReference>
<dbReference type="AlphaFoldDB" id="A0A9R1TNZ2"/>
<sequence length="429" mass="48390">MAQQQLDPDSTSNDQRIYEDSETRILGLSWHPNSDNFVFSTKSSQNLTVSKRIILSEIAQLYGPLGFLSPVVIRGKMLLQEIWIEKLGWDDDVSPQIAHRWNSFRQDLISLSNVSIPRWIGLLQTSVLEIHGFSDASQLAMSAVVFLTVFNNNEESCISLICSKTKVAPLKRLTIPRLELSVAVLLAKLVYSHPSRWKEFVRNRVQLIQELTDAQWKLVPGKENPADCASRGLTTAQLASHKLWWHGPSWLKKSSSHWPSLELSSVASADLEEKPGLVLNVKVQRPEISDLVHRYSSLSNLLRITALYHRFIARLRKIPESSLKTALNPSDIEQAGLFWIKASQSAHFSSELMTLSRGQKLRPSHPLTRLTAHIDHQGILRVGERLKFAQLDNDSKHQAVIPKESQFAQLIIRDAHLRALHGGTQLTLG</sequence>
<reference evidence="2" key="1">
    <citation type="submission" date="2025-08" db="UniProtKB">
        <authorList>
            <consortium name="RefSeq"/>
        </authorList>
    </citation>
    <scope>IDENTIFICATION</scope>
    <source>
        <strain evidence="2">USDA-PBARC FA_bdor</strain>
        <tissue evidence="2">Whole organism</tissue>
    </source>
</reference>